<evidence type="ECO:0000256" key="1">
    <source>
        <dbReference type="ARBA" id="ARBA00004127"/>
    </source>
</evidence>
<dbReference type="EMBL" id="JAAOYM010000001">
    <property type="protein sequence ID" value="NIJ13225.1"/>
    <property type="molecule type" value="Genomic_DNA"/>
</dbReference>
<organism evidence="7 8">
    <name type="scientific">Saccharomonospora amisosensis</name>
    <dbReference type="NCBI Taxonomy" id="1128677"/>
    <lineage>
        <taxon>Bacteria</taxon>
        <taxon>Bacillati</taxon>
        <taxon>Actinomycetota</taxon>
        <taxon>Actinomycetes</taxon>
        <taxon>Pseudonocardiales</taxon>
        <taxon>Pseudonocardiaceae</taxon>
        <taxon>Saccharomonospora</taxon>
    </lineage>
</organism>
<dbReference type="InterPro" id="IPR003807">
    <property type="entry name" value="DUF202"/>
</dbReference>
<keyword evidence="3 5" id="KW-1133">Transmembrane helix</keyword>
<proteinExistence type="predicted"/>
<dbReference type="AlphaFoldDB" id="A0A7X5ZSD4"/>
<feature type="transmembrane region" description="Helical" evidence="5">
    <location>
        <begin position="36"/>
        <end position="56"/>
    </location>
</feature>
<sequence>MTDGLQPERTGLAWQRTALAAGAVTLILIHNASRSGWGAFTIPAAILGTAAALLAIGGTIRERAFERGDTTSPSRATLPALVALLITAAAVASFTTLLL</sequence>
<dbReference type="Pfam" id="PF02656">
    <property type="entry name" value="DUF202"/>
    <property type="match status" value="1"/>
</dbReference>
<evidence type="ECO:0000259" key="6">
    <source>
        <dbReference type="Pfam" id="PF02656"/>
    </source>
</evidence>
<keyword evidence="8" id="KW-1185">Reference proteome</keyword>
<name>A0A7X5ZSD4_9PSEU</name>
<dbReference type="GO" id="GO:0012505">
    <property type="term" value="C:endomembrane system"/>
    <property type="evidence" value="ECO:0007669"/>
    <property type="project" value="UniProtKB-SubCell"/>
</dbReference>
<dbReference type="Proteomes" id="UP000545493">
    <property type="component" value="Unassembled WGS sequence"/>
</dbReference>
<keyword evidence="4 5" id="KW-0472">Membrane</keyword>
<accession>A0A7X5ZSD4</accession>
<feature type="domain" description="DUF202" evidence="6">
    <location>
        <begin position="3"/>
        <end position="61"/>
    </location>
</feature>
<feature type="transmembrane region" description="Helical" evidence="5">
    <location>
        <begin position="76"/>
        <end position="98"/>
    </location>
</feature>
<comment type="caution">
    <text evidence="7">The sequence shown here is derived from an EMBL/GenBank/DDBJ whole genome shotgun (WGS) entry which is preliminary data.</text>
</comment>
<dbReference type="RefSeq" id="WP_167172857.1">
    <property type="nucleotide sequence ID" value="NZ_JAAOYM010000001.1"/>
</dbReference>
<evidence type="ECO:0000313" key="7">
    <source>
        <dbReference type="EMBL" id="NIJ13225.1"/>
    </source>
</evidence>
<evidence type="ECO:0000256" key="2">
    <source>
        <dbReference type="ARBA" id="ARBA00022692"/>
    </source>
</evidence>
<gene>
    <name evidence="7" type="ORF">FHU38_003569</name>
</gene>
<feature type="transmembrane region" description="Helical" evidence="5">
    <location>
        <begin position="12"/>
        <end position="29"/>
    </location>
</feature>
<reference evidence="7 8" key="1">
    <citation type="submission" date="2020-03" db="EMBL/GenBank/DDBJ databases">
        <title>Sequencing the genomes of 1000 actinobacteria strains.</title>
        <authorList>
            <person name="Klenk H.-P."/>
        </authorList>
    </citation>
    <scope>NUCLEOTIDE SEQUENCE [LARGE SCALE GENOMIC DNA]</scope>
    <source>
        <strain evidence="7 8">DSM 45685</strain>
    </source>
</reference>
<evidence type="ECO:0000313" key="8">
    <source>
        <dbReference type="Proteomes" id="UP000545493"/>
    </source>
</evidence>
<evidence type="ECO:0000256" key="5">
    <source>
        <dbReference type="SAM" id="Phobius"/>
    </source>
</evidence>
<evidence type="ECO:0000256" key="3">
    <source>
        <dbReference type="ARBA" id="ARBA00022989"/>
    </source>
</evidence>
<evidence type="ECO:0000256" key="4">
    <source>
        <dbReference type="ARBA" id="ARBA00023136"/>
    </source>
</evidence>
<keyword evidence="2 5" id="KW-0812">Transmembrane</keyword>
<comment type="subcellular location">
    <subcellularLocation>
        <location evidence="1">Endomembrane system</location>
        <topology evidence="1">Multi-pass membrane protein</topology>
    </subcellularLocation>
</comment>
<protein>
    <submittedName>
        <fullName evidence="7">Uncharacterized membrane protein YidH (DUF202 family)</fullName>
    </submittedName>
</protein>